<dbReference type="InterPro" id="IPR050238">
    <property type="entry name" value="DNA_Rep/Repair_Clamp_Loader"/>
</dbReference>
<dbReference type="InterPro" id="IPR004622">
    <property type="entry name" value="DNA_pol_HolB"/>
</dbReference>
<dbReference type="SUPFAM" id="SSF52540">
    <property type="entry name" value="P-loop containing nucleoside triphosphate hydrolases"/>
    <property type="match status" value="1"/>
</dbReference>
<keyword evidence="10" id="KW-1185">Reference proteome</keyword>
<dbReference type="RefSeq" id="WP_253445811.1">
    <property type="nucleotide sequence ID" value="NZ_JALJYF010000001.1"/>
</dbReference>
<evidence type="ECO:0000256" key="4">
    <source>
        <dbReference type="ARBA" id="ARBA00022695"/>
    </source>
</evidence>
<evidence type="ECO:0000256" key="1">
    <source>
        <dbReference type="ARBA" id="ARBA00012417"/>
    </source>
</evidence>
<dbReference type="Proteomes" id="UP001523550">
    <property type="component" value="Unassembled WGS sequence"/>
</dbReference>
<organism evidence="9 10">
    <name type="scientific">Natronospira proteinivora</name>
    <dbReference type="NCBI Taxonomy" id="1807133"/>
    <lineage>
        <taxon>Bacteria</taxon>
        <taxon>Pseudomonadati</taxon>
        <taxon>Pseudomonadota</taxon>
        <taxon>Gammaproteobacteria</taxon>
        <taxon>Natronospirales</taxon>
        <taxon>Natronospiraceae</taxon>
        <taxon>Natronospira</taxon>
    </lineage>
</organism>
<dbReference type="PANTHER" id="PTHR11669:SF8">
    <property type="entry name" value="DNA POLYMERASE III SUBUNIT DELTA"/>
    <property type="match status" value="1"/>
</dbReference>
<reference evidence="9 10" key="1">
    <citation type="submission" date="2022-03" db="EMBL/GenBank/DDBJ databases">
        <title>Genomic Encyclopedia of Type Strains, Phase III (KMG-III): the genomes of soil and plant-associated and newly described type strains.</title>
        <authorList>
            <person name="Whitman W."/>
        </authorList>
    </citation>
    <scope>NUCLEOTIDE SEQUENCE [LARGE SCALE GENOMIC DNA]</scope>
    <source>
        <strain evidence="9 10">BSker1</strain>
    </source>
</reference>
<dbReference type="Pfam" id="PF13177">
    <property type="entry name" value="DNA_pol3_delta2"/>
    <property type="match status" value="1"/>
</dbReference>
<dbReference type="EMBL" id="JALJYF010000001">
    <property type="protein sequence ID" value="MCP1726862.1"/>
    <property type="molecule type" value="Genomic_DNA"/>
</dbReference>
<keyword evidence="5" id="KW-0235">DNA replication</keyword>
<comment type="caution">
    <text evidence="9">The sequence shown here is derived from an EMBL/GenBank/DDBJ whole genome shotgun (WGS) entry which is preliminary data.</text>
</comment>
<evidence type="ECO:0000313" key="10">
    <source>
        <dbReference type="Proteomes" id="UP001523550"/>
    </source>
</evidence>
<dbReference type="InterPro" id="IPR027417">
    <property type="entry name" value="P-loop_NTPase"/>
</dbReference>
<evidence type="ECO:0000256" key="5">
    <source>
        <dbReference type="ARBA" id="ARBA00022705"/>
    </source>
</evidence>
<dbReference type="NCBIfam" id="TIGR00678">
    <property type="entry name" value="holB"/>
    <property type="match status" value="1"/>
</dbReference>
<comment type="catalytic activity">
    <reaction evidence="7">
        <text>DNA(n) + a 2'-deoxyribonucleoside 5'-triphosphate = DNA(n+1) + diphosphate</text>
        <dbReference type="Rhea" id="RHEA:22508"/>
        <dbReference type="Rhea" id="RHEA-COMP:17339"/>
        <dbReference type="Rhea" id="RHEA-COMP:17340"/>
        <dbReference type="ChEBI" id="CHEBI:33019"/>
        <dbReference type="ChEBI" id="CHEBI:61560"/>
        <dbReference type="ChEBI" id="CHEBI:173112"/>
        <dbReference type="EC" id="2.7.7.7"/>
    </reaction>
</comment>
<protein>
    <recommendedName>
        <fullName evidence="2">DNA polymerase III subunit delta'</fullName>
        <ecNumber evidence="1">2.7.7.7</ecNumber>
    </recommendedName>
</protein>
<keyword evidence="6" id="KW-0239">DNA-directed DNA polymerase</keyword>
<gene>
    <name evidence="9" type="ORF">J2T60_000827</name>
</gene>
<keyword evidence="3 9" id="KW-0808">Transferase</keyword>
<dbReference type="Pfam" id="PF09115">
    <property type="entry name" value="DNApol3-delta_C"/>
    <property type="match status" value="1"/>
</dbReference>
<evidence type="ECO:0000256" key="2">
    <source>
        <dbReference type="ARBA" id="ARBA00014363"/>
    </source>
</evidence>
<feature type="domain" description="DNA polymerase III delta subunit C-terminal" evidence="8">
    <location>
        <begin position="219"/>
        <end position="328"/>
    </location>
</feature>
<proteinExistence type="predicted"/>
<dbReference type="InterPro" id="IPR015199">
    <property type="entry name" value="DNA_pol_III_delta_C"/>
</dbReference>
<name>A0ABT1GAA2_9GAMM</name>
<evidence type="ECO:0000259" key="8">
    <source>
        <dbReference type="Pfam" id="PF09115"/>
    </source>
</evidence>
<evidence type="ECO:0000256" key="7">
    <source>
        <dbReference type="ARBA" id="ARBA00049244"/>
    </source>
</evidence>
<dbReference type="NCBIfam" id="NF004310">
    <property type="entry name" value="PRK05707.1"/>
    <property type="match status" value="1"/>
</dbReference>
<dbReference type="PANTHER" id="PTHR11669">
    <property type="entry name" value="REPLICATION FACTOR C / DNA POLYMERASE III GAMMA-TAU SUBUNIT"/>
    <property type="match status" value="1"/>
</dbReference>
<evidence type="ECO:0000256" key="3">
    <source>
        <dbReference type="ARBA" id="ARBA00022679"/>
    </source>
</evidence>
<dbReference type="EC" id="2.7.7.7" evidence="1"/>
<sequence>MSEEGTFPPPKRLPWHETAWNGLMARIRSGRLPHALLIAGPSGVGKLQFAEYLVQARLCREPDSEGSPCGKCDGCRQFLAGTHPDWRRLAVEAKRKTIRVEQVRELSAWMSLTASQSAGKHAIIAPAEIMTTGASNSLLKTLEEPAGNALLILVTSLPGRLTPTIRSRCQQVMIPRPDQQQALSWLSEQGEGDWRETLALAGGSPLKALSLWDSGGVEQARENARRVLAVGTGRETVVNAADQWIKQDLASVIAWWRVWLQALSRQLQAGPQYADALSSVQGDELQKLASRINWKALHELLSAVDHAERRLDSANPQLLAESLLGQWAQVCGIIRGAPDQRSLAQGRLEGNGSAFTQ</sequence>
<evidence type="ECO:0000256" key="6">
    <source>
        <dbReference type="ARBA" id="ARBA00022932"/>
    </source>
</evidence>
<dbReference type="Gene3D" id="3.40.50.300">
    <property type="entry name" value="P-loop containing nucleotide triphosphate hydrolases"/>
    <property type="match status" value="1"/>
</dbReference>
<keyword evidence="4 9" id="KW-0548">Nucleotidyltransferase</keyword>
<accession>A0ABT1GAA2</accession>
<dbReference type="GO" id="GO:0003887">
    <property type="term" value="F:DNA-directed DNA polymerase activity"/>
    <property type="evidence" value="ECO:0007669"/>
    <property type="project" value="UniProtKB-EC"/>
</dbReference>
<evidence type="ECO:0000313" key="9">
    <source>
        <dbReference type="EMBL" id="MCP1726862.1"/>
    </source>
</evidence>